<evidence type="ECO:0000256" key="1">
    <source>
        <dbReference type="SAM" id="Phobius"/>
    </source>
</evidence>
<dbReference type="HOGENOM" id="CLU_1026116_0_0_5"/>
<dbReference type="KEGG" id="nri:NRI_0077"/>
<keyword evidence="3" id="KW-1185">Reference proteome</keyword>
<dbReference type="Proteomes" id="UP000001627">
    <property type="component" value="Chromosome"/>
</dbReference>
<evidence type="ECO:0000313" key="2">
    <source>
        <dbReference type="EMBL" id="ACT69075.1"/>
    </source>
</evidence>
<dbReference type="EMBL" id="CP001431">
    <property type="protein sequence ID" value="ACT69075.1"/>
    <property type="molecule type" value="Genomic_DNA"/>
</dbReference>
<organism evidence="2 3">
    <name type="scientific">Neorickettsia risticii (strain Illinois)</name>
    <dbReference type="NCBI Taxonomy" id="434131"/>
    <lineage>
        <taxon>Bacteria</taxon>
        <taxon>Pseudomonadati</taxon>
        <taxon>Pseudomonadota</taxon>
        <taxon>Alphaproteobacteria</taxon>
        <taxon>Rickettsiales</taxon>
        <taxon>Anaplasmataceae</taxon>
        <taxon>Neorickettsia</taxon>
    </lineage>
</organism>
<feature type="transmembrane region" description="Helical" evidence="1">
    <location>
        <begin position="42"/>
        <end position="66"/>
    </location>
</feature>
<feature type="transmembrane region" description="Helical" evidence="1">
    <location>
        <begin position="78"/>
        <end position="96"/>
    </location>
</feature>
<sequence length="271" mass="30204">MIIFLVIFLLCFFGYSETIIKVLRLMQKSDVDLLKKGLLDKRTVALFSVMVCLSAFAVGEHIFLRFPWKNNTIMHGQCIWLYLFPPILAVAFIGAFKLSKSVEATSTLRAAMQEILDNEKQNGRIDPISCQKATIVKKVNEAAYSLEKSFRPRAEEVFVISAVLSVACITVAGCLDKTTHPAKMKTMAIIESVLFASTLASLLLLWVTLYFAGAGRSLQSDHPQGRKRIYELIEGLYLTNDTSPFGAPPLLDEVNAFASTSIPLTQRKYSH</sequence>
<proteinExistence type="predicted"/>
<keyword evidence="1" id="KW-0472">Membrane</keyword>
<gene>
    <name evidence="2" type="ordered locus">NRI_0077</name>
</gene>
<dbReference type="AlphaFoldDB" id="C6V3V9"/>
<evidence type="ECO:0000313" key="3">
    <source>
        <dbReference type="Proteomes" id="UP000001627"/>
    </source>
</evidence>
<feature type="transmembrane region" description="Helical" evidence="1">
    <location>
        <begin position="187"/>
        <end position="212"/>
    </location>
</feature>
<keyword evidence="1" id="KW-1133">Transmembrane helix</keyword>
<feature type="transmembrane region" description="Helical" evidence="1">
    <location>
        <begin position="157"/>
        <end position="175"/>
    </location>
</feature>
<accession>C6V3V9</accession>
<reference evidence="2 3" key="1">
    <citation type="journal article" date="2009" name="Nucleic Acids Res.">
        <title>Analysis of complete genome sequence of Neorickettsia risticii: causative agent of Potomac horse fever.</title>
        <authorList>
            <person name="Lin M."/>
            <person name="Zhang C."/>
            <person name="Gibson K."/>
            <person name="Rikihisa Y."/>
        </authorList>
    </citation>
    <scope>NUCLEOTIDE SEQUENCE [LARGE SCALE GENOMIC DNA]</scope>
    <source>
        <strain evidence="2 3">Illinois</strain>
    </source>
</reference>
<protein>
    <submittedName>
        <fullName evidence="2">Uncharacterized protein</fullName>
    </submittedName>
</protein>
<name>C6V3V9_NEORI</name>
<keyword evidence="1" id="KW-0812">Transmembrane</keyword>